<comment type="caution">
    <text evidence="1">The sequence shown here is derived from an EMBL/GenBank/DDBJ whole genome shotgun (WGS) entry which is preliminary data.</text>
</comment>
<proteinExistence type="predicted"/>
<dbReference type="Proteomes" id="UP000193009">
    <property type="component" value="Unassembled WGS sequence"/>
</dbReference>
<accession>A0A1X1FHP4</accession>
<protein>
    <submittedName>
        <fullName evidence="1">Uncharacterized protein</fullName>
    </submittedName>
</protein>
<reference evidence="1 2" key="1">
    <citation type="journal article" date="2017" name="Front. Microbiol.">
        <title>The Histidine Decarboxylase Gene Cluster of Lactobacillus parabuchneri Was Gained by Horizontal Gene Transfer and Is Mobile within the Species.</title>
        <authorList>
            <person name="Wuthrich D."/>
            <person name="Berthoud H."/>
            <person name="Wechsler D."/>
            <person name="Eugster E."/>
            <person name="Irmler S."/>
            <person name="Bruggmann R."/>
        </authorList>
    </citation>
    <scope>NUCLEOTIDE SEQUENCE [LARGE SCALE GENOMIC DNA]</scope>
    <source>
        <strain evidence="1 2">FAM23169</strain>
    </source>
</reference>
<keyword evidence="2" id="KW-1185">Reference proteome</keyword>
<evidence type="ECO:0000313" key="2">
    <source>
        <dbReference type="Proteomes" id="UP000193009"/>
    </source>
</evidence>
<dbReference type="EMBL" id="MSBD01000005">
    <property type="protein sequence ID" value="ORN31069.1"/>
    <property type="molecule type" value="Genomic_DNA"/>
</dbReference>
<sequence length="35" mass="4086">MVKLSLIDFYDLDRIVRTAAQRLEVVAWLTIGMTF</sequence>
<dbReference type="KEGG" id="lpar:FAM21731_00238"/>
<dbReference type="STRING" id="152331.FAM21731_00238"/>
<dbReference type="AlphaFoldDB" id="A0A1X1FHP4"/>
<organism evidence="1 2">
    <name type="scientific">Lentilactobacillus parabuchneri</name>
    <dbReference type="NCBI Taxonomy" id="152331"/>
    <lineage>
        <taxon>Bacteria</taxon>
        <taxon>Bacillati</taxon>
        <taxon>Bacillota</taxon>
        <taxon>Bacilli</taxon>
        <taxon>Lactobacillales</taxon>
        <taxon>Lactobacillaceae</taxon>
        <taxon>Lentilactobacillus</taxon>
    </lineage>
</organism>
<name>A0A1X1FHP4_9LACO</name>
<evidence type="ECO:0000313" key="1">
    <source>
        <dbReference type="EMBL" id="ORN31069.1"/>
    </source>
</evidence>
<gene>
    <name evidence="1" type="ORF">FAM23169_00231</name>
</gene>